<dbReference type="UniPathway" id="UPA00070">
    <property type="reaction ID" value="UER00946"/>
</dbReference>
<dbReference type="GO" id="GO:0005737">
    <property type="term" value="C:cytoplasm"/>
    <property type="evidence" value="ECO:0007669"/>
    <property type="project" value="InterPro"/>
</dbReference>
<sequence length="373" mass="41585">MISKILRYSYQSAKPALFLLDSESIHNHFTSFGKYLGSSALTRNMIKNLFFYEDKKLVQKIEGLKFENPIGLAAGFDYDGNLTQILPKISFGFSTVGTVTNMSYDGNPAPRLGRLPKSKSLLVNKGFKSRGAAEIIKKLGGLKFDAPVGISIGRTNSAKLTTIKESINDILASFASFEKSKVRHSYYELNISCPNLIHGAKNITFYPPRNLNNLLTSLDKLRIKKPIFIKMPITESNEDFLKMLKVIVKHKVCGVIIGNLEKNRKNQSFNKVEISKATAGNFSGLPCRKRSNELISLTYRHYGDKLIIIGCGGVFSAEDAYEKICRGASLVQLITGLIYEGPQLPREINEGLIKLIARDQYKSINEAVGSFYF</sequence>
<dbReference type="Proteomes" id="UP000034090">
    <property type="component" value="Unassembled WGS sequence"/>
</dbReference>
<reference evidence="16 17" key="1">
    <citation type="journal article" date="2015" name="Nature">
        <title>rRNA introns, odd ribosomes, and small enigmatic genomes across a large radiation of phyla.</title>
        <authorList>
            <person name="Brown C.T."/>
            <person name="Hug L.A."/>
            <person name="Thomas B.C."/>
            <person name="Sharon I."/>
            <person name="Castelle C.J."/>
            <person name="Singh A."/>
            <person name="Wilkins M.J."/>
            <person name="Williams K.H."/>
            <person name="Banfield J.F."/>
        </authorList>
    </citation>
    <scope>NUCLEOTIDE SEQUENCE [LARGE SCALE GENOMIC DNA]</scope>
</reference>
<keyword evidence="8" id="KW-0285">Flavoprotein</keyword>
<dbReference type="InterPro" id="IPR001295">
    <property type="entry name" value="Dihydroorotate_DH_CS"/>
</dbReference>
<dbReference type="GO" id="GO:0006207">
    <property type="term" value="P:'de novo' pyrimidine nucleobase biosynthetic process"/>
    <property type="evidence" value="ECO:0007669"/>
    <property type="project" value="UniProtKB-UniRule"/>
</dbReference>
<dbReference type="EC" id="1.3.5.2" evidence="6 14"/>
<dbReference type="GO" id="GO:0044205">
    <property type="term" value="P:'de novo' UMP biosynthetic process"/>
    <property type="evidence" value="ECO:0007669"/>
    <property type="project" value="UniProtKB-UniPathway"/>
</dbReference>
<evidence type="ECO:0000256" key="12">
    <source>
        <dbReference type="ARBA" id="ARBA00023136"/>
    </source>
</evidence>
<name>A0A0G1DHP9_9BACT</name>
<evidence type="ECO:0000256" key="1">
    <source>
        <dbReference type="ARBA" id="ARBA00001917"/>
    </source>
</evidence>
<dbReference type="EMBL" id="LCFQ01000013">
    <property type="protein sequence ID" value="KKS97087.1"/>
    <property type="molecule type" value="Genomic_DNA"/>
</dbReference>
<evidence type="ECO:0000256" key="11">
    <source>
        <dbReference type="ARBA" id="ARBA00023002"/>
    </source>
</evidence>
<protein>
    <recommendedName>
        <fullName evidence="7 14">Dihydroorotate dehydrogenase (quinone)</fullName>
        <ecNumber evidence="6 14">1.3.5.2</ecNumber>
    </recommendedName>
</protein>
<feature type="domain" description="Dihydroorotate dehydrogenase catalytic" evidence="15">
    <location>
        <begin position="57"/>
        <end position="355"/>
    </location>
</feature>
<evidence type="ECO:0000256" key="3">
    <source>
        <dbReference type="ARBA" id="ARBA00004370"/>
    </source>
</evidence>
<dbReference type="AlphaFoldDB" id="A0A0G1DHP9"/>
<dbReference type="NCBIfam" id="NF003652">
    <property type="entry name" value="PRK05286.2-5"/>
    <property type="match status" value="1"/>
</dbReference>
<dbReference type="NCBIfam" id="TIGR01036">
    <property type="entry name" value="pyrD_sub2"/>
    <property type="match status" value="1"/>
</dbReference>
<dbReference type="Gene3D" id="3.20.20.70">
    <property type="entry name" value="Aldolase class I"/>
    <property type="match status" value="1"/>
</dbReference>
<evidence type="ECO:0000256" key="10">
    <source>
        <dbReference type="ARBA" id="ARBA00022975"/>
    </source>
</evidence>
<keyword evidence="12" id="KW-0472">Membrane</keyword>
<dbReference type="PATRIC" id="fig|1618578.3.peg.555"/>
<comment type="similarity">
    <text evidence="5">Belongs to the dihydroorotate dehydrogenase family. Type 2 subfamily.</text>
</comment>
<dbReference type="Pfam" id="PF01180">
    <property type="entry name" value="DHO_dh"/>
    <property type="match status" value="1"/>
</dbReference>
<keyword evidence="10" id="KW-0665">Pyrimidine biosynthesis</keyword>
<dbReference type="PANTHER" id="PTHR48109">
    <property type="entry name" value="DIHYDROOROTATE DEHYDROGENASE (QUINONE), MITOCHONDRIAL-RELATED"/>
    <property type="match status" value="1"/>
</dbReference>
<evidence type="ECO:0000313" key="16">
    <source>
        <dbReference type="EMBL" id="KKS97087.1"/>
    </source>
</evidence>
<evidence type="ECO:0000256" key="13">
    <source>
        <dbReference type="ARBA" id="ARBA00048639"/>
    </source>
</evidence>
<dbReference type="CDD" id="cd04738">
    <property type="entry name" value="DHOD_2_like"/>
    <property type="match status" value="1"/>
</dbReference>
<comment type="cofactor">
    <cofactor evidence="1">
        <name>FMN</name>
        <dbReference type="ChEBI" id="CHEBI:58210"/>
    </cofactor>
</comment>
<dbReference type="InterPro" id="IPR005720">
    <property type="entry name" value="Dihydroorotate_DH_cat"/>
</dbReference>
<evidence type="ECO:0000256" key="7">
    <source>
        <dbReference type="ARBA" id="ARBA00018366"/>
    </source>
</evidence>
<evidence type="ECO:0000256" key="6">
    <source>
        <dbReference type="ARBA" id="ARBA00012791"/>
    </source>
</evidence>
<evidence type="ECO:0000256" key="14">
    <source>
        <dbReference type="NCBIfam" id="TIGR01036"/>
    </source>
</evidence>
<organism evidence="16 17">
    <name type="scientific">Candidatus Woesebacteria bacterium GW2011_GWB1_43_14</name>
    <dbReference type="NCBI Taxonomy" id="1618578"/>
    <lineage>
        <taxon>Bacteria</taxon>
        <taxon>Candidatus Woeseibacteriota</taxon>
    </lineage>
</organism>
<evidence type="ECO:0000259" key="15">
    <source>
        <dbReference type="Pfam" id="PF01180"/>
    </source>
</evidence>
<comment type="pathway">
    <text evidence="4">Pyrimidine metabolism; UMP biosynthesis via de novo pathway; orotate from (S)-dihydroorotate (quinone route): step 1/1.</text>
</comment>
<evidence type="ECO:0000256" key="2">
    <source>
        <dbReference type="ARBA" id="ARBA00003125"/>
    </source>
</evidence>
<evidence type="ECO:0000256" key="8">
    <source>
        <dbReference type="ARBA" id="ARBA00022630"/>
    </source>
</evidence>
<comment type="subcellular location">
    <subcellularLocation>
        <location evidence="3">Membrane</location>
    </subcellularLocation>
</comment>
<comment type="catalytic activity">
    <reaction evidence="13">
        <text>(S)-dihydroorotate + a quinone = orotate + a quinol</text>
        <dbReference type="Rhea" id="RHEA:30187"/>
        <dbReference type="ChEBI" id="CHEBI:24646"/>
        <dbReference type="ChEBI" id="CHEBI:30839"/>
        <dbReference type="ChEBI" id="CHEBI:30864"/>
        <dbReference type="ChEBI" id="CHEBI:132124"/>
        <dbReference type="EC" id="1.3.5.2"/>
    </reaction>
</comment>
<dbReference type="SUPFAM" id="SSF51395">
    <property type="entry name" value="FMN-linked oxidoreductases"/>
    <property type="match status" value="1"/>
</dbReference>
<dbReference type="PROSITE" id="PS00912">
    <property type="entry name" value="DHODEHASE_2"/>
    <property type="match status" value="1"/>
</dbReference>
<evidence type="ECO:0000256" key="5">
    <source>
        <dbReference type="ARBA" id="ARBA00005359"/>
    </source>
</evidence>
<dbReference type="InterPro" id="IPR013785">
    <property type="entry name" value="Aldolase_TIM"/>
</dbReference>
<comment type="function">
    <text evidence="2">Catalyzes the conversion of dihydroorotate to orotate with quinone as electron acceptor.</text>
</comment>
<gene>
    <name evidence="16" type="ORF">UV74_C0013G0209</name>
</gene>
<comment type="caution">
    <text evidence="16">The sequence shown here is derived from an EMBL/GenBank/DDBJ whole genome shotgun (WGS) entry which is preliminary data.</text>
</comment>
<proteinExistence type="inferred from homology"/>
<dbReference type="PANTHER" id="PTHR48109:SF4">
    <property type="entry name" value="DIHYDROOROTATE DEHYDROGENASE (QUINONE), MITOCHONDRIAL"/>
    <property type="match status" value="1"/>
</dbReference>
<accession>A0A0G1DHP9</accession>
<dbReference type="InterPro" id="IPR005719">
    <property type="entry name" value="Dihydroorotate_DH_2"/>
</dbReference>
<evidence type="ECO:0000313" key="17">
    <source>
        <dbReference type="Proteomes" id="UP000034090"/>
    </source>
</evidence>
<evidence type="ECO:0000256" key="4">
    <source>
        <dbReference type="ARBA" id="ARBA00005161"/>
    </source>
</evidence>
<dbReference type="GO" id="GO:0106430">
    <property type="term" value="F:dihydroorotate dehydrogenase (quinone) activity"/>
    <property type="evidence" value="ECO:0007669"/>
    <property type="project" value="UniProtKB-EC"/>
</dbReference>
<keyword evidence="11" id="KW-0560">Oxidoreductase</keyword>
<evidence type="ECO:0000256" key="9">
    <source>
        <dbReference type="ARBA" id="ARBA00022643"/>
    </source>
</evidence>
<dbReference type="GO" id="GO:0005886">
    <property type="term" value="C:plasma membrane"/>
    <property type="evidence" value="ECO:0007669"/>
    <property type="project" value="TreeGrafter"/>
</dbReference>
<dbReference type="InterPro" id="IPR050074">
    <property type="entry name" value="DHO_dehydrogenase"/>
</dbReference>
<dbReference type="STRING" id="1618578.UV74_C0013G0209"/>
<keyword evidence="9" id="KW-0288">FMN</keyword>